<evidence type="ECO:0000313" key="6">
    <source>
        <dbReference type="EMBL" id="KAG3220621.1"/>
    </source>
</evidence>
<dbReference type="Proteomes" id="UP000760860">
    <property type="component" value="Unassembled WGS sequence"/>
</dbReference>
<gene>
    <name evidence="2" type="ORF">PC113_g16252</name>
    <name evidence="3" type="ORF">PC115_g14905</name>
    <name evidence="4" type="ORF">PC117_g11435</name>
    <name evidence="5" type="ORF">PC118_g16057</name>
    <name evidence="6" type="ORF">PC129_g8625</name>
</gene>
<dbReference type="Proteomes" id="UP000735874">
    <property type="component" value="Unassembled WGS sequence"/>
</dbReference>
<dbReference type="Proteomes" id="UP000736787">
    <property type="component" value="Unassembled WGS sequence"/>
</dbReference>
<dbReference type="EMBL" id="RCML01000649">
    <property type="protein sequence ID" value="KAG2971839.1"/>
    <property type="molecule type" value="Genomic_DNA"/>
</dbReference>
<evidence type="ECO:0000313" key="4">
    <source>
        <dbReference type="EMBL" id="KAG2938084.1"/>
    </source>
</evidence>
<keyword evidence="1" id="KW-1133">Transmembrane helix</keyword>
<proteinExistence type="predicted"/>
<feature type="transmembrane region" description="Helical" evidence="1">
    <location>
        <begin position="93"/>
        <end position="111"/>
    </location>
</feature>
<organism evidence="4 7">
    <name type="scientific">Phytophthora cactorum</name>
    <dbReference type="NCBI Taxonomy" id="29920"/>
    <lineage>
        <taxon>Eukaryota</taxon>
        <taxon>Sar</taxon>
        <taxon>Stramenopiles</taxon>
        <taxon>Oomycota</taxon>
        <taxon>Peronosporomycetes</taxon>
        <taxon>Peronosporales</taxon>
        <taxon>Peronosporaceae</taxon>
        <taxon>Phytophthora</taxon>
    </lineage>
</organism>
<dbReference type="Proteomes" id="UP000774804">
    <property type="component" value="Unassembled WGS sequence"/>
</dbReference>
<dbReference type="Proteomes" id="UP000697107">
    <property type="component" value="Unassembled WGS sequence"/>
</dbReference>
<name>A0A8T1D9I5_9STRA</name>
<evidence type="ECO:0000313" key="5">
    <source>
        <dbReference type="EMBL" id="KAG2971839.1"/>
    </source>
</evidence>
<evidence type="ECO:0000313" key="3">
    <source>
        <dbReference type="EMBL" id="KAG2904631.1"/>
    </source>
</evidence>
<feature type="transmembrane region" description="Helical" evidence="1">
    <location>
        <begin position="117"/>
        <end position="141"/>
    </location>
</feature>
<comment type="caution">
    <text evidence="4">The sequence shown here is derived from an EMBL/GenBank/DDBJ whole genome shotgun (WGS) entry which is preliminary data.</text>
</comment>
<protein>
    <submittedName>
        <fullName evidence="4">Uncharacterized protein</fullName>
    </submittedName>
</protein>
<dbReference type="EMBL" id="RCMG01000636">
    <property type="protein sequence ID" value="KAG2851046.1"/>
    <property type="molecule type" value="Genomic_DNA"/>
</dbReference>
<dbReference type="EMBL" id="RCMI01000586">
    <property type="protein sequence ID" value="KAG2904631.1"/>
    <property type="molecule type" value="Genomic_DNA"/>
</dbReference>
<accession>A0A8T1D9I5</accession>
<keyword evidence="1" id="KW-0472">Membrane</keyword>
<dbReference type="AlphaFoldDB" id="A0A8T1D9I5"/>
<dbReference type="EMBL" id="RCMV01000254">
    <property type="protein sequence ID" value="KAG3220621.1"/>
    <property type="molecule type" value="Genomic_DNA"/>
</dbReference>
<feature type="transmembrane region" description="Helical" evidence="1">
    <location>
        <begin position="35"/>
        <end position="52"/>
    </location>
</feature>
<feature type="transmembrane region" description="Helical" evidence="1">
    <location>
        <begin position="6"/>
        <end position="23"/>
    </location>
</feature>
<evidence type="ECO:0000313" key="2">
    <source>
        <dbReference type="EMBL" id="KAG2851046.1"/>
    </source>
</evidence>
<reference evidence="4" key="1">
    <citation type="submission" date="2018-10" db="EMBL/GenBank/DDBJ databases">
        <title>Effector identification in a new, highly contiguous assembly of the strawberry crown rot pathogen Phytophthora cactorum.</title>
        <authorList>
            <person name="Armitage A.D."/>
            <person name="Nellist C.F."/>
            <person name="Bates H."/>
            <person name="Vickerstaff R.J."/>
            <person name="Harrison R.J."/>
        </authorList>
    </citation>
    <scope>NUCLEOTIDE SEQUENCE</scope>
    <source>
        <strain evidence="2">15-7</strain>
        <strain evidence="3">4032</strain>
        <strain evidence="4">4040</strain>
        <strain evidence="5">P415</strain>
        <strain evidence="6">P421</strain>
    </source>
</reference>
<keyword evidence="1" id="KW-0812">Transmembrane</keyword>
<feature type="transmembrane region" description="Helical" evidence="1">
    <location>
        <begin position="64"/>
        <end position="84"/>
    </location>
</feature>
<dbReference type="EMBL" id="RCMK01000295">
    <property type="protein sequence ID" value="KAG2938084.1"/>
    <property type="molecule type" value="Genomic_DNA"/>
</dbReference>
<sequence length="151" mass="17229">MAPVFYLLLIIAVRFVVGNHILHEMIAHSDQLIRYIIFVCAQVTLGFVYPSYESLFRAEEGTRYQMLMILLLPMIKVAVKNMLLRCTAHMEDMVPEAVIFTVDFFNTLYVATCMQSASSVVAVTAITVTDLLQSCVILYGLHRRTAMIRFR</sequence>
<evidence type="ECO:0000313" key="7">
    <source>
        <dbReference type="Proteomes" id="UP000736787"/>
    </source>
</evidence>
<evidence type="ECO:0000256" key="1">
    <source>
        <dbReference type="SAM" id="Phobius"/>
    </source>
</evidence>